<evidence type="ECO:0000256" key="8">
    <source>
        <dbReference type="SAM" id="Phobius"/>
    </source>
</evidence>
<evidence type="ECO:0000256" key="3">
    <source>
        <dbReference type="ARBA" id="ARBA00022475"/>
    </source>
</evidence>
<feature type="chain" id="PRO_5005892090" evidence="9">
    <location>
        <begin position="18"/>
        <end position="517"/>
    </location>
</feature>
<keyword evidence="2" id="KW-0193">Cuticle</keyword>
<keyword evidence="3" id="KW-1003">Cell membrane</keyword>
<dbReference type="PANTHER" id="PTHR22907">
    <property type="entry name" value="GH04558P"/>
    <property type="match status" value="1"/>
</dbReference>
<evidence type="ECO:0000256" key="1">
    <source>
        <dbReference type="ARBA" id="ARBA00004251"/>
    </source>
</evidence>
<dbReference type="Pfam" id="PF25057">
    <property type="entry name" value="CUT_N"/>
    <property type="match status" value="1"/>
</dbReference>
<dbReference type="SMART" id="SM00241">
    <property type="entry name" value="ZP"/>
    <property type="match status" value="1"/>
</dbReference>
<evidence type="ECO:0000256" key="4">
    <source>
        <dbReference type="ARBA" id="ARBA00022692"/>
    </source>
</evidence>
<evidence type="ECO:0000256" key="7">
    <source>
        <dbReference type="ARBA" id="ARBA00023136"/>
    </source>
</evidence>
<keyword evidence="6 8" id="KW-1133">Transmembrane helix</keyword>
<evidence type="ECO:0000313" key="12">
    <source>
        <dbReference type="WBParaSite" id="PTRK_0001052600.1"/>
    </source>
</evidence>
<dbReference type="GO" id="GO:0005886">
    <property type="term" value="C:plasma membrane"/>
    <property type="evidence" value="ECO:0007669"/>
    <property type="project" value="UniProtKB-SubCell"/>
</dbReference>
<feature type="domain" description="ZP" evidence="10">
    <location>
        <begin position="32"/>
        <end position="280"/>
    </location>
</feature>
<dbReference type="GO" id="GO:0042302">
    <property type="term" value="F:structural constituent of cuticle"/>
    <property type="evidence" value="ECO:0007669"/>
    <property type="project" value="UniProtKB-KW"/>
</dbReference>
<evidence type="ECO:0000256" key="6">
    <source>
        <dbReference type="ARBA" id="ARBA00022989"/>
    </source>
</evidence>
<keyword evidence="5 9" id="KW-0732">Signal</keyword>
<comment type="subcellular location">
    <subcellularLocation>
        <location evidence="1">Cell membrane</location>
        <topology evidence="1">Single-pass type I membrane protein</topology>
    </subcellularLocation>
</comment>
<keyword evidence="7 8" id="KW-0472">Membrane</keyword>
<keyword evidence="4 8" id="KW-0812">Transmembrane</keyword>
<dbReference type="InterPro" id="IPR001507">
    <property type="entry name" value="ZP_dom"/>
</dbReference>
<feature type="transmembrane region" description="Helical" evidence="8">
    <location>
        <begin position="478"/>
        <end position="501"/>
    </location>
</feature>
<dbReference type="InterPro" id="IPR056953">
    <property type="entry name" value="CUT_N"/>
</dbReference>
<proteinExistence type="predicted"/>
<dbReference type="PANTHER" id="PTHR22907:SF26">
    <property type="entry name" value="ZP DOMAIN-CONTAINING PROTEIN"/>
    <property type="match status" value="1"/>
</dbReference>
<keyword evidence="11" id="KW-1185">Reference proteome</keyword>
<dbReference type="AlphaFoldDB" id="A0A0N4ZPR7"/>
<feature type="signal peptide" evidence="9">
    <location>
        <begin position="1"/>
        <end position="17"/>
    </location>
</feature>
<evidence type="ECO:0000256" key="5">
    <source>
        <dbReference type="ARBA" id="ARBA00022729"/>
    </source>
</evidence>
<dbReference type="Pfam" id="PF25301">
    <property type="entry name" value="CUT_C"/>
    <property type="match status" value="1"/>
</dbReference>
<dbReference type="InterPro" id="IPR057475">
    <property type="entry name" value="CUT_C"/>
</dbReference>
<dbReference type="WBParaSite" id="PTRK_0001052600.1">
    <property type="protein sequence ID" value="PTRK_0001052600.1"/>
    <property type="gene ID" value="PTRK_0001052600"/>
</dbReference>
<reference evidence="12" key="1">
    <citation type="submission" date="2017-02" db="UniProtKB">
        <authorList>
            <consortium name="WormBaseParasite"/>
        </authorList>
    </citation>
    <scope>IDENTIFICATION</scope>
</reference>
<evidence type="ECO:0000313" key="11">
    <source>
        <dbReference type="Proteomes" id="UP000038045"/>
    </source>
</evidence>
<dbReference type="InterPro" id="IPR051962">
    <property type="entry name" value="Cuticlin"/>
</dbReference>
<evidence type="ECO:0000259" key="10">
    <source>
        <dbReference type="PROSITE" id="PS51034"/>
    </source>
</evidence>
<dbReference type="STRING" id="131310.A0A0N4ZPR7"/>
<name>A0A0N4ZPR7_PARTI</name>
<dbReference type="Proteomes" id="UP000038045">
    <property type="component" value="Unplaced"/>
</dbReference>
<protein>
    <submittedName>
        <fullName evidence="12">ZP domain-containing protein</fullName>
    </submittedName>
</protein>
<organism evidence="11 12">
    <name type="scientific">Parastrongyloides trichosuri</name>
    <name type="common">Possum-specific nematode worm</name>
    <dbReference type="NCBI Taxonomy" id="131310"/>
    <lineage>
        <taxon>Eukaryota</taxon>
        <taxon>Metazoa</taxon>
        <taxon>Ecdysozoa</taxon>
        <taxon>Nematoda</taxon>
        <taxon>Chromadorea</taxon>
        <taxon>Rhabditida</taxon>
        <taxon>Tylenchina</taxon>
        <taxon>Panagrolaimomorpha</taxon>
        <taxon>Strongyloidoidea</taxon>
        <taxon>Strongyloididae</taxon>
        <taxon>Parastrongyloides</taxon>
    </lineage>
</organism>
<evidence type="ECO:0000256" key="2">
    <source>
        <dbReference type="ARBA" id="ARBA00022460"/>
    </source>
</evidence>
<evidence type="ECO:0000256" key="9">
    <source>
        <dbReference type="SAM" id="SignalP"/>
    </source>
</evidence>
<accession>A0A0N4ZPR7</accession>
<sequence length="517" mass="58039">MVLHFIFILFLISFCNANLVIENDVFSSPEVHCNVDSINVLFKTQKPFTGRVYVDGESYDKSCIKNFAELEAGNGLDTLEGFEFRIPFGACNMRRQRTLSPRGVAFSFSVIVSFHPLFITSNDKAFKVKCFFMEAVKAVDAGIEVNKLTTQLVENTFRLPQCSYSLRHSIDGAPLDFANVGQPVTHVWQCDQIAGYVYGMLIHSCFVDDGNGNKFELVDNKGCAVDHYLLSDLQYDPVTFTAYSNTHVFKYADRVQLFFTCTVQLCFKDDGGCNGITPPTCTSKGFIPGIVELGLNKDDSYKSDIKPPLAHINLPDAEVKPFFANSLPPTKGIDNERLPKQEIEIPPTHSSEIPSFEEFKARVLRPPSPNRLPTSFKDSPIMLAENTTTVDSKTMDLKIFNATTKPKRSPLSKGYDKNNYISDSKTPLNNMEADLSVSLTVLPITNPTPSYEKIKLHEEKLNNVREEGKNFCISHISIILFILSEFFSIAITVTITIAFLLKQRKDKIKESRIEAFN</sequence>
<dbReference type="PROSITE" id="PS51034">
    <property type="entry name" value="ZP_2"/>
    <property type="match status" value="1"/>
</dbReference>